<keyword evidence="2" id="KW-1185">Reference proteome</keyword>
<name>A0ABM6LPH0_9BACI</name>
<keyword evidence="1" id="KW-0808">Transferase</keyword>
<dbReference type="EC" id="2.7.8.23" evidence="1"/>
<dbReference type="PANTHER" id="PTHR42905">
    <property type="entry name" value="PHOSPHOENOLPYRUVATE CARBOXYLASE"/>
    <property type="match status" value="1"/>
</dbReference>
<dbReference type="Pfam" id="PF13714">
    <property type="entry name" value="PEP_mutase"/>
    <property type="match status" value="1"/>
</dbReference>
<sequence>MKQFAAFKTFQELHHQSAPFLLPNAWDAASARVFQRTGYKAIGTTSAGIAMSLGYADGENLPFETLLVALKTIVDSVDIPVSADIEAGYGTSPEEISENVRKVVSTGVVGINIEDGTGSPGQPLRDASLQADAIAAVRQLDLPFSSMRALMCIGLESAIPLSAFNQPSNGRTFTEKRVQTAYSSPELMILRPLSG</sequence>
<dbReference type="Proteomes" id="UP000196877">
    <property type="component" value="Chromosome"/>
</dbReference>
<reference evidence="1 2" key="1">
    <citation type="submission" date="2017-06" db="EMBL/GenBank/DDBJ databases">
        <title>Genome sequence of Bacillus sonorensis strain SRCM101395.</title>
        <authorList>
            <person name="Cho S.H."/>
        </authorList>
    </citation>
    <scope>NUCLEOTIDE SEQUENCE [LARGE SCALE GENOMIC DNA]</scope>
    <source>
        <strain evidence="1 2">SRCM101395</strain>
    </source>
</reference>
<evidence type="ECO:0000313" key="1">
    <source>
        <dbReference type="EMBL" id="ASB91039.1"/>
    </source>
</evidence>
<gene>
    <name evidence="1" type="ORF">S101395_04551</name>
</gene>
<dbReference type="InterPro" id="IPR040442">
    <property type="entry name" value="Pyrv_kinase-like_dom_sf"/>
</dbReference>
<dbReference type="InterPro" id="IPR039556">
    <property type="entry name" value="ICL/PEPM"/>
</dbReference>
<dbReference type="CDD" id="cd00377">
    <property type="entry name" value="ICL_PEPM"/>
    <property type="match status" value="1"/>
</dbReference>
<accession>A0ABM6LPH0</accession>
<dbReference type="SUPFAM" id="SSF51621">
    <property type="entry name" value="Phosphoenolpyruvate/pyruvate domain"/>
    <property type="match status" value="1"/>
</dbReference>
<organism evidence="1 2">
    <name type="scientific">Bacillus sonorensis</name>
    <dbReference type="NCBI Taxonomy" id="119858"/>
    <lineage>
        <taxon>Bacteria</taxon>
        <taxon>Bacillati</taxon>
        <taxon>Bacillota</taxon>
        <taxon>Bacilli</taxon>
        <taxon>Bacillales</taxon>
        <taxon>Bacillaceae</taxon>
        <taxon>Bacillus</taxon>
    </lineage>
</organism>
<dbReference type="Gene3D" id="3.20.20.60">
    <property type="entry name" value="Phosphoenolpyruvate-binding domains"/>
    <property type="match status" value="1"/>
</dbReference>
<evidence type="ECO:0000313" key="2">
    <source>
        <dbReference type="Proteomes" id="UP000196877"/>
    </source>
</evidence>
<dbReference type="InterPro" id="IPR015813">
    <property type="entry name" value="Pyrv/PenolPyrv_kinase-like_dom"/>
</dbReference>
<proteinExistence type="predicted"/>
<dbReference type="PANTHER" id="PTHR42905:SF16">
    <property type="entry name" value="CARBOXYPHOSPHONOENOLPYRUVATE PHOSPHONOMUTASE-LIKE PROTEIN (AFU_ORTHOLOGUE AFUA_5G07230)"/>
    <property type="match status" value="1"/>
</dbReference>
<dbReference type="EMBL" id="CP021920">
    <property type="protein sequence ID" value="ASB91039.1"/>
    <property type="molecule type" value="Genomic_DNA"/>
</dbReference>
<protein>
    <submittedName>
        <fullName evidence="1">Carboxyvinyl-carboxyphosphonate phosphorylmutase</fullName>
        <ecNumber evidence="1">2.7.8.23</ecNumber>
    </submittedName>
</protein>
<dbReference type="GO" id="GO:0008807">
    <property type="term" value="F:carboxyvinyl-carboxyphosphonate phosphorylmutase activity"/>
    <property type="evidence" value="ECO:0007669"/>
    <property type="project" value="UniProtKB-EC"/>
</dbReference>